<keyword evidence="3" id="KW-1133">Transmembrane helix</keyword>
<keyword evidence="3" id="KW-0812">Transmembrane</keyword>
<evidence type="ECO:0000256" key="1">
    <source>
        <dbReference type="ARBA" id="ARBA00004685"/>
    </source>
</evidence>
<keyword evidence="3" id="KW-0472">Membrane</keyword>
<evidence type="ECO:0000256" key="3">
    <source>
        <dbReference type="SAM" id="Phobius"/>
    </source>
</evidence>
<dbReference type="PANTHER" id="PTHR33365">
    <property type="entry name" value="YALI0B05434P"/>
    <property type="match status" value="1"/>
</dbReference>
<keyword evidence="5" id="KW-1185">Reference proteome</keyword>
<accession>N1PHY6</accession>
<gene>
    <name evidence="4" type="ORF">DOTSEDRAFT_25665</name>
</gene>
<reference evidence="4 5" key="2">
    <citation type="journal article" date="2012" name="PLoS Pathog.">
        <title>Diverse lifestyles and strategies of plant pathogenesis encoded in the genomes of eighteen Dothideomycetes fungi.</title>
        <authorList>
            <person name="Ohm R.A."/>
            <person name="Feau N."/>
            <person name="Henrissat B."/>
            <person name="Schoch C.L."/>
            <person name="Horwitz B.A."/>
            <person name="Barry K.W."/>
            <person name="Condon B.J."/>
            <person name="Copeland A.C."/>
            <person name="Dhillon B."/>
            <person name="Glaser F."/>
            <person name="Hesse C.N."/>
            <person name="Kosti I."/>
            <person name="LaButti K."/>
            <person name="Lindquist E.A."/>
            <person name="Lucas S."/>
            <person name="Salamov A.A."/>
            <person name="Bradshaw R.E."/>
            <person name="Ciuffetti L."/>
            <person name="Hamelin R.C."/>
            <person name="Kema G.H.J."/>
            <person name="Lawrence C."/>
            <person name="Scott J.A."/>
            <person name="Spatafora J.W."/>
            <person name="Turgeon B.G."/>
            <person name="de Wit P.J.G.M."/>
            <person name="Zhong S."/>
            <person name="Goodwin S.B."/>
            <person name="Grigoriev I.V."/>
        </authorList>
    </citation>
    <scope>NUCLEOTIDE SEQUENCE [LARGE SCALE GENOMIC DNA]</scope>
    <source>
        <strain evidence="5">NZE10 / CBS 128990</strain>
    </source>
</reference>
<sequence length="262" mass="30451">MKSIASPKSYLSKYQHVALEEDHPNDENVRVIYAKRPKTGLYICVIFLALGWAATIAYFYHSRFQSNGLLHVYHNTPIPKAVFNPVKKVFNRDERYIGWNDEVNRNWDRLVAGHDAVWIEHPERWGLPPGQPAPFEHPNAPDPKPHDFYVVSTLHSLHCLNMIRFQFFENKHGHRENGTFADEFYTSTHWDVHIEHCFEYMRQSIACGADFVLEGSSKIVVNGTQVTSVTGWGTAHDCIDFDLLWHWGNDQEAKYNLTWQIL</sequence>
<dbReference type="HOGENOM" id="CLU_042941_4_1_1"/>
<dbReference type="EMBL" id="KB446541">
    <property type="protein sequence ID" value="EME42007.1"/>
    <property type="molecule type" value="Genomic_DNA"/>
</dbReference>
<reference evidence="5" key="1">
    <citation type="journal article" date="2012" name="PLoS Genet.">
        <title>The genomes of the fungal plant pathogens Cladosporium fulvum and Dothistroma septosporum reveal adaptation to different hosts and lifestyles but also signatures of common ancestry.</title>
        <authorList>
            <person name="de Wit P.J.G.M."/>
            <person name="van der Burgt A."/>
            <person name="Oekmen B."/>
            <person name="Stergiopoulos I."/>
            <person name="Abd-Elsalam K.A."/>
            <person name="Aerts A.L."/>
            <person name="Bahkali A.H."/>
            <person name="Beenen H.G."/>
            <person name="Chettri P."/>
            <person name="Cox M.P."/>
            <person name="Datema E."/>
            <person name="de Vries R.P."/>
            <person name="Dhillon B."/>
            <person name="Ganley A.R."/>
            <person name="Griffiths S.A."/>
            <person name="Guo Y."/>
            <person name="Hamelin R.C."/>
            <person name="Henrissat B."/>
            <person name="Kabir M.S."/>
            <person name="Jashni M.K."/>
            <person name="Kema G."/>
            <person name="Klaubauf S."/>
            <person name="Lapidus A."/>
            <person name="Levasseur A."/>
            <person name="Lindquist E."/>
            <person name="Mehrabi R."/>
            <person name="Ohm R.A."/>
            <person name="Owen T.J."/>
            <person name="Salamov A."/>
            <person name="Schwelm A."/>
            <person name="Schijlen E."/>
            <person name="Sun H."/>
            <person name="van den Burg H.A."/>
            <person name="van Ham R.C.H.J."/>
            <person name="Zhang S."/>
            <person name="Goodwin S.B."/>
            <person name="Grigoriev I.V."/>
            <person name="Collemare J."/>
            <person name="Bradshaw R.E."/>
        </authorList>
    </citation>
    <scope>NUCLEOTIDE SEQUENCE [LARGE SCALE GENOMIC DNA]</scope>
    <source>
        <strain evidence="5">NZE10 / CBS 128990</strain>
    </source>
</reference>
<evidence type="ECO:0000256" key="2">
    <source>
        <dbReference type="ARBA" id="ARBA00035112"/>
    </source>
</evidence>
<dbReference type="Pfam" id="PF11807">
    <property type="entry name" value="UstYa"/>
    <property type="match status" value="1"/>
</dbReference>
<dbReference type="OrthoDB" id="3687641at2759"/>
<comment type="pathway">
    <text evidence="1">Mycotoxin biosynthesis.</text>
</comment>
<dbReference type="PANTHER" id="PTHR33365:SF4">
    <property type="entry name" value="CYCLOCHLOROTINE BIOSYNTHESIS PROTEIN O"/>
    <property type="match status" value="1"/>
</dbReference>
<dbReference type="STRING" id="675120.N1PHY6"/>
<comment type="similarity">
    <text evidence="2">Belongs to the ustYa family.</text>
</comment>
<dbReference type="AlphaFoldDB" id="N1PHY6"/>
<organism evidence="4 5">
    <name type="scientific">Dothistroma septosporum (strain NZE10 / CBS 128990)</name>
    <name type="common">Red band needle blight fungus</name>
    <name type="synonym">Mycosphaerella pini</name>
    <dbReference type="NCBI Taxonomy" id="675120"/>
    <lineage>
        <taxon>Eukaryota</taxon>
        <taxon>Fungi</taxon>
        <taxon>Dikarya</taxon>
        <taxon>Ascomycota</taxon>
        <taxon>Pezizomycotina</taxon>
        <taxon>Dothideomycetes</taxon>
        <taxon>Dothideomycetidae</taxon>
        <taxon>Mycosphaerellales</taxon>
        <taxon>Mycosphaerellaceae</taxon>
        <taxon>Dothistroma</taxon>
    </lineage>
</organism>
<dbReference type="OMA" id="GVEHDCI"/>
<protein>
    <recommendedName>
        <fullName evidence="6">Tat pathway signal sequence</fullName>
    </recommendedName>
</protein>
<dbReference type="GO" id="GO:0043386">
    <property type="term" value="P:mycotoxin biosynthetic process"/>
    <property type="evidence" value="ECO:0007669"/>
    <property type="project" value="InterPro"/>
</dbReference>
<name>N1PHY6_DOTSN</name>
<evidence type="ECO:0008006" key="6">
    <source>
        <dbReference type="Google" id="ProtNLM"/>
    </source>
</evidence>
<feature type="transmembrane region" description="Helical" evidence="3">
    <location>
        <begin position="40"/>
        <end position="60"/>
    </location>
</feature>
<dbReference type="Proteomes" id="UP000016933">
    <property type="component" value="Unassembled WGS sequence"/>
</dbReference>
<evidence type="ECO:0000313" key="4">
    <source>
        <dbReference type="EMBL" id="EME42007.1"/>
    </source>
</evidence>
<proteinExistence type="inferred from homology"/>
<dbReference type="InterPro" id="IPR021765">
    <property type="entry name" value="UstYa-like"/>
</dbReference>
<dbReference type="eggNOG" id="ENOG502S0J4">
    <property type="taxonomic scope" value="Eukaryota"/>
</dbReference>
<evidence type="ECO:0000313" key="5">
    <source>
        <dbReference type="Proteomes" id="UP000016933"/>
    </source>
</evidence>